<keyword evidence="3" id="KW-1185">Reference proteome</keyword>
<feature type="region of interest" description="Disordered" evidence="1">
    <location>
        <begin position="1"/>
        <end position="107"/>
    </location>
</feature>
<comment type="caution">
    <text evidence="2">The sequence shown here is derived from an EMBL/GenBank/DDBJ whole genome shotgun (WGS) entry which is preliminary data.</text>
</comment>
<organism evidence="2 3">
    <name type="scientific">Steinernema carpocapsae</name>
    <name type="common">Entomopathogenic nematode</name>
    <dbReference type="NCBI Taxonomy" id="34508"/>
    <lineage>
        <taxon>Eukaryota</taxon>
        <taxon>Metazoa</taxon>
        <taxon>Ecdysozoa</taxon>
        <taxon>Nematoda</taxon>
        <taxon>Chromadorea</taxon>
        <taxon>Rhabditida</taxon>
        <taxon>Tylenchina</taxon>
        <taxon>Panagrolaimomorpha</taxon>
        <taxon>Strongyloidoidea</taxon>
        <taxon>Steinernematidae</taxon>
        <taxon>Steinernema</taxon>
    </lineage>
</organism>
<dbReference type="EMBL" id="AZBU02000003">
    <property type="protein sequence ID" value="TKR89176.1"/>
    <property type="molecule type" value="Genomic_DNA"/>
</dbReference>
<gene>
    <name evidence="2" type="ORF">L596_013316</name>
</gene>
<dbReference type="AlphaFoldDB" id="A0A4U5NZU0"/>
<reference evidence="2 3" key="2">
    <citation type="journal article" date="2019" name="G3 (Bethesda)">
        <title>Hybrid Assembly of the Genome of the Entomopathogenic Nematode Steinernema carpocapsae Identifies the X-Chromosome.</title>
        <authorList>
            <person name="Serra L."/>
            <person name="Macchietto M."/>
            <person name="Macias-Munoz A."/>
            <person name="McGill C.J."/>
            <person name="Rodriguez I.M."/>
            <person name="Rodriguez B."/>
            <person name="Murad R."/>
            <person name="Mortazavi A."/>
        </authorList>
    </citation>
    <scope>NUCLEOTIDE SEQUENCE [LARGE SCALE GENOMIC DNA]</scope>
    <source>
        <strain evidence="2 3">ALL</strain>
    </source>
</reference>
<evidence type="ECO:0000256" key="1">
    <source>
        <dbReference type="SAM" id="MobiDB-lite"/>
    </source>
</evidence>
<feature type="compositionally biased region" description="Polar residues" evidence="1">
    <location>
        <begin position="63"/>
        <end position="74"/>
    </location>
</feature>
<sequence length="348" mass="40440">MERRCANDVAEREAEKKEAAKSSRGADKSRRGTRNTKHEKPKKFPDRPPCRSDNFAYLDEVLSTETSGTGVSEKQNSERVPDPKPSDSPTESVYYNMGQSNNGHPTRKKYVSLLDDEDIKDDLSAEVHSRYSQDSISESPECSCTCKCRDCRKMREKKKPKKRPGVVVADKDNEDVLSEILTTIDKVHLRRVPSVDPVDGEGIKMTSSQKILEMYYSSNIFHLEDSLMSMKTGDFRLCPVDGDVELSKLKRHHHNHKFMIYYKTFQGRFRRYKITQAFVGEEAYYFLECVDTEAPLFSSPYKLLKYYVDNRTYYSLQVLGFIRFPTGQVMKKGRFERHYDMIRFENKK</sequence>
<reference evidence="2 3" key="1">
    <citation type="journal article" date="2015" name="Genome Biol.">
        <title>Comparative genomics of Steinernema reveals deeply conserved gene regulatory networks.</title>
        <authorList>
            <person name="Dillman A.R."/>
            <person name="Macchietto M."/>
            <person name="Porter C.F."/>
            <person name="Rogers A."/>
            <person name="Williams B."/>
            <person name="Antoshechkin I."/>
            <person name="Lee M.M."/>
            <person name="Goodwin Z."/>
            <person name="Lu X."/>
            <person name="Lewis E.E."/>
            <person name="Goodrich-Blair H."/>
            <person name="Stock S.P."/>
            <person name="Adams B.J."/>
            <person name="Sternberg P.W."/>
            <person name="Mortazavi A."/>
        </authorList>
    </citation>
    <scope>NUCLEOTIDE SEQUENCE [LARGE SCALE GENOMIC DNA]</scope>
    <source>
        <strain evidence="2 3">ALL</strain>
    </source>
</reference>
<feature type="compositionally biased region" description="Basic and acidic residues" evidence="1">
    <location>
        <begin position="75"/>
        <end position="85"/>
    </location>
</feature>
<evidence type="ECO:0000313" key="3">
    <source>
        <dbReference type="Proteomes" id="UP000298663"/>
    </source>
</evidence>
<accession>A0A4U5NZU0</accession>
<feature type="compositionally biased region" description="Basic and acidic residues" evidence="1">
    <location>
        <begin position="1"/>
        <end position="50"/>
    </location>
</feature>
<name>A0A4U5NZU0_STECR</name>
<evidence type="ECO:0000313" key="2">
    <source>
        <dbReference type="EMBL" id="TKR89176.1"/>
    </source>
</evidence>
<feature type="compositionally biased region" description="Polar residues" evidence="1">
    <location>
        <begin position="87"/>
        <end position="104"/>
    </location>
</feature>
<dbReference type="Proteomes" id="UP000298663">
    <property type="component" value="Unassembled WGS sequence"/>
</dbReference>
<proteinExistence type="predicted"/>
<dbReference type="OrthoDB" id="10469426at2759"/>
<protein>
    <submittedName>
        <fullName evidence="2">Uncharacterized protein</fullName>
    </submittedName>
</protein>